<accession>A0A6G1W161</accession>
<gene>
    <name evidence="3" type="ORF">GHN41_04035</name>
    <name evidence="2" type="ORF">GHN94_02915</name>
</gene>
<evidence type="ECO:0000313" key="3">
    <source>
        <dbReference type="EMBL" id="MQU15619.1"/>
    </source>
</evidence>
<feature type="transmembrane region" description="Helical" evidence="1">
    <location>
        <begin position="31"/>
        <end position="52"/>
    </location>
</feature>
<evidence type="ECO:0000313" key="4">
    <source>
        <dbReference type="Proteomes" id="UP000443000"/>
    </source>
</evidence>
<dbReference type="Proteomes" id="UP000713985">
    <property type="component" value="Unassembled WGS sequence"/>
</dbReference>
<keyword evidence="1" id="KW-1133">Transmembrane helix</keyword>
<sequence length="188" mass="22036">MTNVVLSVIAAFFFMASMIDSWLKSKYKYKISIALCLYLLTSILALLLFVVVKFSLIQSPLTFQIEKSYEKPYLIELNLNDYLAQASMRPDVNRVENLEESIKKFHMKALRSQISNIENYSTLSIEQYLFGEKELFFDLSNLTGAEAIRYKLISYVFVLIYFLNWFIFFYPNGKSQGADYVCSRRRHL</sequence>
<comment type="caution">
    <text evidence="3">The sequence shown here is derived from an EMBL/GenBank/DDBJ whole genome shotgun (WGS) entry which is preliminary data.</text>
</comment>
<reference evidence="4 5" key="1">
    <citation type="submission" date="2019-10" db="EMBL/GenBank/DDBJ databases">
        <title>Evaluation of single-gene subtyping targets for Pseudomonas.</title>
        <authorList>
            <person name="Reichler S.J."/>
            <person name="Orsi R.H."/>
            <person name="Wiedmann M."/>
            <person name="Martin N.H."/>
            <person name="Murphy S.I."/>
        </authorList>
    </citation>
    <scope>NUCLEOTIDE SEQUENCE [LARGE SCALE GENOMIC DNA]</scope>
    <source>
        <strain evidence="2 5">FSL R10-0802</strain>
        <strain evidence="3 4">FSL R10-1594</strain>
    </source>
</reference>
<evidence type="ECO:0000313" key="2">
    <source>
        <dbReference type="EMBL" id="MQT24786.1"/>
    </source>
</evidence>
<name>A0A6G1W161_9PSED</name>
<evidence type="ECO:0000256" key="1">
    <source>
        <dbReference type="SAM" id="Phobius"/>
    </source>
</evidence>
<proteinExistence type="predicted"/>
<evidence type="ECO:0000313" key="5">
    <source>
        <dbReference type="Proteomes" id="UP000713985"/>
    </source>
</evidence>
<dbReference type="EMBL" id="WIVT01000003">
    <property type="protein sequence ID" value="MQU15619.1"/>
    <property type="molecule type" value="Genomic_DNA"/>
</dbReference>
<keyword evidence="1" id="KW-0472">Membrane</keyword>
<feature type="transmembrane region" description="Helical" evidence="1">
    <location>
        <begin position="152"/>
        <end position="170"/>
    </location>
</feature>
<keyword evidence="1" id="KW-0812">Transmembrane</keyword>
<keyword evidence="5" id="KW-1185">Reference proteome</keyword>
<dbReference type="Proteomes" id="UP000443000">
    <property type="component" value="Unassembled WGS sequence"/>
</dbReference>
<dbReference type="EMBL" id="WIWP01000003">
    <property type="protein sequence ID" value="MQT24786.1"/>
    <property type="molecule type" value="Genomic_DNA"/>
</dbReference>
<organism evidence="3 4">
    <name type="scientific">Pseudomonas helleri</name>
    <dbReference type="NCBI Taxonomy" id="1608996"/>
    <lineage>
        <taxon>Bacteria</taxon>
        <taxon>Pseudomonadati</taxon>
        <taxon>Pseudomonadota</taxon>
        <taxon>Gammaproteobacteria</taxon>
        <taxon>Pseudomonadales</taxon>
        <taxon>Pseudomonadaceae</taxon>
        <taxon>Pseudomonas</taxon>
    </lineage>
</organism>
<dbReference type="AlphaFoldDB" id="A0A6G1W161"/>
<dbReference type="RefSeq" id="WP_153404136.1">
    <property type="nucleotide sequence ID" value="NZ_WIVT01000003.1"/>
</dbReference>
<protein>
    <submittedName>
        <fullName evidence="3">Uncharacterized protein</fullName>
    </submittedName>
</protein>